<sequence>MKKVNFRLYKAILLLGGIAFFASCDNEVNTLGTDIIGGGNFETERVEFDVYAYNHKLSAVQTNGMPLYQLGVFNDPIYGKTEAGIVSQLYLATSTFGVVSQPKEEEYANDGKASTTPENEKVTKVYLNIPFFSRVADGETENNEDGNPVARKYDLDSIFGDKSAEFQLKVEELTYYLRDLDPSSGFVEQQEYFSDRDFSGHIGMILYDSVAKIDNKEILIYKEDDPDTDDVNEGDEVSQRLTPRIRVPLKNEFFQQILDKEGSDELLSSNNFKEFIKGLRFSAYNFSNDVLMLLDWNNANIQVEYQYDRVNTSNNNEIVKNNSSFSLSLAAFTINSNTGGRSKQNNVVNILTNDPYPSEIEGEMDTETNASRIYVKGGAGTLPELRLFDPPGDSTELKKVKGQGWIINDANLTFYIDREKLDALQGLTEPPRIYVYNLEDNKVLADVELDYTTSQDNNLAKQIFGGILEKEDDKGVRYKIRITEHINQILNEDAANVKLGLAVTANINYTNNVSAGAGENGDTELHVPEASVINPLGTILYGGGDMETGNEDKRLKLEIFYTKVD</sequence>
<dbReference type="InterPro" id="IPR025366">
    <property type="entry name" value="DUF4270"/>
</dbReference>
<feature type="signal peptide" evidence="1">
    <location>
        <begin position="1"/>
        <end position="24"/>
    </location>
</feature>
<organism evidence="2 3">
    <name type="scientific">Sinomicrobium weinanense</name>
    <dbReference type="NCBI Taxonomy" id="2842200"/>
    <lineage>
        <taxon>Bacteria</taxon>
        <taxon>Pseudomonadati</taxon>
        <taxon>Bacteroidota</taxon>
        <taxon>Flavobacteriia</taxon>
        <taxon>Flavobacteriales</taxon>
        <taxon>Flavobacteriaceae</taxon>
        <taxon>Sinomicrobium</taxon>
    </lineage>
</organism>
<dbReference type="AlphaFoldDB" id="A0A926Q054"/>
<dbReference type="Proteomes" id="UP000653730">
    <property type="component" value="Unassembled WGS sequence"/>
</dbReference>
<dbReference type="RefSeq" id="WP_187963718.1">
    <property type="nucleotide sequence ID" value="NZ_JACVDC010000002.1"/>
</dbReference>
<proteinExistence type="predicted"/>
<keyword evidence="3" id="KW-1185">Reference proteome</keyword>
<dbReference type="Pfam" id="PF14092">
    <property type="entry name" value="DUF4270"/>
    <property type="match status" value="1"/>
</dbReference>
<protein>
    <submittedName>
        <fullName evidence="2">DUF4270 domain-containing protein</fullName>
    </submittedName>
</protein>
<evidence type="ECO:0000313" key="3">
    <source>
        <dbReference type="Proteomes" id="UP000653730"/>
    </source>
</evidence>
<keyword evidence="1" id="KW-0732">Signal</keyword>
<evidence type="ECO:0000256" key="1">
    <source>
        <dbReference type="SAM" id="SignalP"/>
    </source>
</evidence>
<evidence type="ECO:0000313" key="2">
    <source>
        <dbReference type="EMBL" id="MBC9794558.1"/>
    </source>
</evidence>
<accession>A0A926Q054</accession>
<feature type="chain" id="PRO_5037365331" evidence="1">
    <location>
        <begin position="25"/>
        <end position="565"/>
    </location>
</feature>
<dbReference type="PROSITE" id="PS51257">
    <property type="entry name" value="PROKAR_LIPOPROTEIN"/>
    <property type="match status" value="1"/>
</dbReference>
<gene>
    <name evidence="2" type="ORF">IBL28_01155</name>
</gene>
<dbReference type="EMBL" id="JACVDC010000002">
    <property type="protein sequence ID" value="MBC9794558.1"/>
    <property type="molecule type" value="Genomic_DNA"/>
</dbReference>
<comment type="caution">
    <text evidence="2">The sequence shown here is derived from an EMBL/GenBank/DDBJ whole genome shotgun (WGS) entry which is preliminary data.</text>
</comment>
<name>A0A926Q054_9FLAO</name>
<reference evidence="2 3" key="1">
    <citation type="submission" date="2020-09" db="EMBL/GenBank/DDBJ databases">
        <title>Sinomicrobium weinanense sp. nov., a halophilic bacteria isolated from saline-alkali soil.</title>
        <authorList>
            <person name="Wu P."/>
            <person name="Ren H."/>
            <person name="Mei Y."/>
            <person name="Liang Y."/>
            <person name="Chen Z."/>
        </authorList>
    </citation>
    <scope>NUCLEOTIDE SEQUENCE [LARGE SCALE GENOMIC DNA]</scope>
    <source>
        <strain evidence="2 3">FJxs</strain>
    </source>
</reference>